<feature type="transmembrane region" description="Helical" evidence="2">
    <location>
        <begin position="195"/>
        <end position="228"/>
    </location>
</feature>
<evidence type="ECO:0000313" key="3">
    <source>
        <dbReference type="EMBL" id="RPF28784.1"/>
    </source>
</evidence>
<comment type="caution">
    <text evidence="3">The sequence shown here is derived from an EMBL/GenBank/DDBJ whole genome shotgun (WGS) entry which is preliminary data.</text>
</comment>
<organism evidence="3 4">
    <name type="scientific">Georgenia muralis</name>
    <dbReference type="NCBI Taxonomy" id="154117"/>
    <lineage>
        <taxon>Bacteria</taxon>
        <taxon>Bacillati</taxon>
        <taxon>Actinomycetota</taxon>
        <taxon>Actinomycetes</taxon>
        <taxon>Micrococcales</taxon>
        <taxon>Bogoriellaceae</taxon>
        <taxon>Georgenia</taxon>
    </lineage>
</organism>
<feature type="region of interest" description="Disordered" evidence="1">
    <location>
        <begin position="1"/>
        <end position="81"/>
    </location>
</feature>
<keyword evidence="2" id="KW-1133">Transmembrane helix</keyword>
<sequence length="308" mass="32406">MSQSPPPPGESPDRIPDEPRDDERHDAPWAPAGGQPPQYGQQVPPPQYGQQVPPPQYGQQVPPPQYGQQAPPQYGQHAPPVALQAPPVSVGEAFRYAWQGFKVNAGPWVLAALVMLVVSSTGTSIERTIRNAGAPSGDAGWVMMTFDPAASLVNIIFTIINFAIGAALVSAALRTVDGRRIQVGDFLSVPNFLQALLAAVLLSLAMFVGILLLVIPGLIIGVLGMFYLHFAIDRRLSAVDALRASFVLVKDNLGTAVLFILAALGVVILGALALVVGLLVAFPLVVIASAFVYRRLTGGVVMVPGSAG</sequence>
<feature type="compositionally biased region" description="Low complexity" evidence="1">
    <location>
        <begin position="28"/>
        <end position="42"/>
    </location>
</feature>
<feature type="compositionally biased region" description="Pro residues" evidence="1">
    <location>
        <begin position="43"/>
        <end position="65"/>
    </location>
</feature>
<name>A0A3N4Z9Q0_9MICO</name>
<dbReference type="InterPro" id="IPR010380">
    <property type="entry name" value="DUF975"/>
</dbReference>
<feature type="compositionally biased region" description="Low complexity" evidence="1">
    <location>
        <begin position="66"/>
        <end position="80"/>
    </location>
</feature>
<dbReference type="PANTHER" id="PTHR40076">
    <property type="entry name" value="MEMBRANE PROTEIN-RELATED"/>
    <property type="match status" value="1"/>
</dbReference>
<feature type="transmembrane region" description="Helical" evidence="2">
    <location>
        <begin position="152"/>
        <end position="174"/>
    </location>
</feature>
<keyword evidence="2" id="KW-0812">Transmembrane</keyword>
<dbReference type="PANTHER" id="PTHR40076:SF1">
    <property type="entry name" value="MEMBRANE PROTEIN"/>
    <property type="match status" value="1"/>
</dbReference>
<feature type="compositionally biased region" description="Pro residues" evidence="1">
    <location>
        <begin position="1"/>
        <end position="10"/>
    </location>
</feature>
<keyword evidence="2" id="KW-0472">Membrane</keyword>
<dbReference type="Proteomes" id="UP000280726">
    <property type="component" value="Unassembled WGS sequence"/>
</dbReference>
<dbReference type="EMBL" id="RKRA01000001">
    <property type="protein sequence ID" value="RPF28784.1"/>
    <property type="molecule type" value="Genomic_DNA"/>
</dbReference>
<dbReference type="OrthoDB" id="4829830at2"/>
<evidence type="ECO:0000313" key="4">
    <source>
        <dbReference type="Proteomes" id="UP000280726"/>
    </source>
</evidence>
<evidence type="ECO:0000256" key="2">
    <source>
        <dbReference type="SAM" id="Phobius"/>
    </source>
</evidence>
<evidence type="ECO:0000256" key="1">
    <source>
        <dbReference type="SAM" id="MobiDB-lite"/>
    </source>
</evidence>
<gene>
    <name evidence="3" type="ORF">EDD32_3329</name>
</gene>
<dbReference type="SUPFAM" id="SSF81995">
    <property type="entry name" value="beta-sandwich domain of Sec23/24"/>
    <property type="match status" value="1"/>
</dbReference>
<feature type="transmembrane region" description="Helical" evidence="2">
    <location>
        <begin position="256"/>
        <end position="286"/>
    </location>
</feature>
<accession>A0A3N4Z9Q0</accession>
<proteinExistence type="predicted"/>
<dbReference type="AlphaFoldDB" id="A0A3N4Z9Q0"/>
<keyword evidence="4" id="KW-1185">Reference proteome</keyword>
<feature type="compositionally biased region" description="Basic and acidic residues" evidence="1">
    <location>
        <begin position="11"/>
        <end position="27"/>
    </location>
</feature>
<protein>
    <submittedName>
        <fullName evidence="3">Putative membrane protein</fullName>
    </submittedName>
</protein>
<dbReference type="RefSeq" id="WP_123919248.1">
    <property type="nucleotide sequence ID" value="NZ_RKRA01000001.1"/>
</dbReference>
<reference evidence="3 4" key="1">
    <citation type="submission" date="2018-11" db="EMBL/GenBank/DDBJ databases">
        <title>Sequencing the genomes of 1000 actinobacteria strains.</title>
        <authorList>
            <person name="Klenk H.-P."/>
        </authorList>
    </citation>
    <scope>NUCLEOTIDE SEQUENCE [LARGE SCALE GENOMIC DNA]</scope>
    <source>
        <strain evidence="3 4">DSM 14418</strain>
    </source>
</reference>